<name>A0A9P1GM69_9DINO</name>
<evidence type="ECO:0000256" key="1">
    <source>
        <dbReference type="SAM" id="MobiDB-lite"/>
    </source>
</evidence>
<dbReference type="EMBL" id="CAMXCT010006634">
    <property type="protein sequence ID" value="CAI4017399.1"/>
    <property type="molecule type" value="Genomic_DNA"/>
</dbReference>
<evidence type="ECO:0000313" key="2">
    <source>
        <dbReference type="EMBL" id="CAI4017399.1"/>
    </source>
</evidence>
<proteinExistence type="predicted"/>
<dbReference type="AlphaFoldDB" id="A0A9P1GM69"/>
<gene>
    <name evidence="2" type="ORF">C1SCF055_LOCUS42044</name>
</gene>
<organism evidence="2">
    <name type="scientific">Cladocopium goreaui</name>
    <dbReference type="NCBI Taxonomy" id="2562237"/>
    <lineage>
        <taxon>Eukaryota</taxon>
        <taxon>Sar</taxon>
        <taxon>Alveolata</taxon>
        <taxon>Dinophyceae</taxon>
        <taxon>Suessiales</taxon>
        <taxon>Symbiodiniaceae</taxon>
        <taxon>Cladocopium</taxon>
    </lineage>
</organism>
<dbReference type="EMBL" id="CAMXCT020006634">
    <property type="protein sequence ID" value="CAL1170774.1"/>
    <property type="molecule type" value="Genomic_DNA"/>
</dbReference>
<comment type="caution">
    <text evidence="2">The sequence shown here is derived from an EMBL/GenBank/DDBJ whole genome shotgun (WGS) entry which is preliminary data.</text>
</comment>
<dbReference type="EMBL" id="CAMXCT030006634">
    <property type="protein sequence ID" value="CAL4804711.1"/>
    <property type="molecule type" value="Genomic_DNA"/>
</dbReference>
<keyword evidence="4" id="KW-1185">Reference proteome</keyword>
<feature type="compositionally biased region" description="Basic and acidic residues" evidence="1">
    <location>
        <begin position="55"/>
        <end position="77"/>
    </location>
</feature>
<accession>A0A9P1GM69</accession>
<dbReference type="Proteomes" id="UP001152797">
    <property type="component" value="Unassembled WGS sequence"/>
</dbReference>
<evidence type="ECO:0000313" key="3">
    <source>
        <dbReference type="EMBL" id="CAL4804711.1"/>
    </source>
</evidence>
<evidence type="ECO:0000313" key="4">
    <source>
        <dbReference type="Proteomes" id="UP001152797"/>
    </source>
</evidence>
<feature type="region of interest" description="Disordered" evidence="1">
    <location>
        <begin position="135"/>
        <end position="209"/>
    </location>
</feature>
<protein>
    <submittedName>
        <fullName evidence="2">Uncharacterized protein</fullName>
    </submittedName>
</protein>
<feature type="compositionally biased region" description="Polar residues" evidence="1">
    <location>
        <begin position="177"/>
        <end position="186"/>
    </location>
</feature>
<feature type="compositionally biased region" description="Acidic residues" evidence="1">
    <location>
        <begin position="149"/>
        <end position="162"/>
    </location>
</feature>
<sequence>MTSWEHQVHSPNGHFWSLPVLLRAAARGKPSGCDDELNTDNEQELLQRGRASKQKIRDSKEINTDNEQDLLRRKDFRPSAQEVRQPEQKLWQSRGSFEDSGPSESLGELVHFAEGLCRDHIAVGRRHDRLGSVLASRAASEPSASGETSAEDSVDEDLEESADGSIRGPSNHGGLQVDTTINQQALASGGANSHVDEVDTEQVSPSDTWVDEPEQVAFSNSVGQSEIPAISPTEEATRSNIEVQVCLDSFRSETVSEISGDLDLCCLRRADCRFTQPGPWFCGMQGATHTDFEWKDTLEVCGRERLCLRQISEAVDDSLHALWHGSPAPAARERERASDAIPALLANLSGQLRIYHFQLKEKRCVECMDGSVVLLELLSRLVEVLDALAPAESTVGAASPALAVPCFRELVCDALNEALGLRGFLPLCISYVNGSPLEELDGSDLTLEMSFHALMAIQLCLLWFPPTRVALPEETFIDSGGYQAVLTLAADIVADLEDAEPGTEFLGLERLGLAMDILRLGMRSNVGIDYVCGNTGDTAEAPPVAPLAIRALEALSRAAGSCHSSGSGAFQQVAIATLPSAVRFVGALLHLTPIARFMSLAHVVHALRAALQCRPLSLPLTAAFRDLVRRERSRHWFSQGKEAAQLRGEFYRSLDGENVLNELALAATERVEELMESLQKKRGEGGQSYVACKSRGMKDVAVESLEEAVVIGNYYDNVEAAVVAVYGKTSRVEEMAELQELRSSLRPTAPAGALETMRRHLERCFPLPRASTQE</sequence>
<feature type="region of interest" description="Disordered" evidence="1">
    <location>
        <begin position="46"/>
        <end position="104"/>
    </location>
</feature>
<reference evidence="3 4" key="2">
    <citation type="submission" date="2024-05" db="EMBL/GenBank/DDBJ databases">
        <authorList>
            <person name="Chen Y."/>
            <person name="Shah S."/>
            <person name="Dougan E. K."/>
            <person name="Thang M."/>
            <person name="Chan C."/>
        </authorList>
    </citation>
    <scope>NUCLEOTIDE SEQUENCE [LARGE SCALE GENOMIC DNA]</scope>
</reference>
<reference evidence="2" key="1">
    <citation type="submission" date="2022-10" db="EMBL/GenBank/DDBJ databases">
        <authorList>
            <person name="Chen Y."/>
            <person name="Dougan E. K."/>
            <person name="Chan C."/>
            <person name="Rhodes N."/>
            <person name="Thang M."/>
        </authorList>
    </citation>
    <scope>NUCLEOTIDE SEQUENCE</scope>
</reference>
<dbReference type="OrthoDB" id="432326at2759"/>